<organism evidence="1 2">
    <name type="scientific">Streptomyces violaceorubidus</name>
    <dbReference type="NCBI Taxonomy" id="284042"/>
    <lineage>
        <taxon>Bacteria</taxon>
        <taxon>Bacillati</taxon>
        <taxon>Actinomycetota</taxon>
        <taxon>Actinomycetes</taxon>
        <taxon>Kitasatosporales</taxon>
        <taxon>Streptomycetaceae</taxon>
        <taxon>Streptomyces</taxon>
    </lineage>
</organism>
<proteinExistence type="predicted"/>
<dbReference type="EMBL" id="JBEOZY010000012">
    <property type="protein sequence ID" value="MER6165856.1"/>
    <property type="molecule type" value="Genomic_DNA"/>
</dbReference>
<dbReference type="Proteomes" id="UP001496720">
    <property type="component" value="Unassembled WGS sequence"/>
</dbReference>
<evidence type="ECO:0008006" key="3">
    <source>
        <dbReference type="Google" id="ProtNLM"/>
    </source>
</evidence>
<accession>A0ABV1SVU7</accession>
<evidence type="ECO:0000313" key="1">
    <source>
        <dbReference type="EMBL" id="MER6165856.1"/>
    </source>
</evidence>
<gene>
    <name evidence="1" type="ORF">ABT188_14975</name>
</gene>
<dbReference type="RefSeq" id="WP_352147586.1">
    <property type="nucleotide sequence ID" value="NZ_JBEOZY010000012.1"/>
</dbReference>
<reference evidence="1 2" key="1">
    <citation type="submission" date="2024-06" db="EMBL/GenBank/DDBJ databases">
        <title>The Natural Products Discovery Center: Release of the First 8490 Sequenced Strains for Exploring Actinobacteria Biosynthetic Diversity.</title>
        <authorList>
            <person name="Kalkreuter E."/>
            <person name="Kautsar S.A."/>
            <person name="Yang D."/>
            <person name="Bader C.D."/>
            <person name="Teijaro C.N."/>
            <person name="Fluegel L."/>
            <person name="Davis C.M."/>
            <person name="Simpson J.R."/>
            <person name="Lauterbach L."/>
            <person name="Steele A.D."/>
            <person name="Gui C."/>
            <person name="Meng S."/>
            <person name="Li G."/>
            <person name="Viehrig K."/>
            <person name="Ye F."/>
            <person name="Su P."/>
            <person name="Kiefer A.F."/>
            <person name="Nichols A."/>
            <person name="Cepeda A.J."/>
            <person name="Yan W."/>
            <person name="Fan B."/>
            <person name="Jiang Y."/>
            <person name="Adhikari A."/>
            <person name="Zheng C.-J."/>
            <person name="Schuster L."/>
            <person name="Cowan T.M."/>
            <person name="Smanski M.J."/>
            <person name="Chevrette M.G."/>
            <person name="De Carvalho L.P.S."/>
            <person name="Shen B."/>
        </authorList>
    </citation>
    <scope>NUCLEOTIDE SEQUENCE [LARGE SCALE GENOMIC DNA]</scope>
    <source>
        <strain evidence="1 2">NPDC001615</strain>
    </source>
</reference>
<name>A0ABV1SVU7_9ACTN</name>
<evidence type="ECO:0000313" key="2">
    <source>
        <dbReference type="Proteomes" id="UP001496720"/>
    </source>
</evidence>
<comment type="caution">
    <text evidence="1">The sequence shown here is derived from an EMBL/GenBank/DDBJ whole genome shotgun (WGS) entry which is preliminary data.</text>
</comment>
<protein>
    <recommendedName>
        <fullName evidence="3">Antitoxin</fullName>
    </recommendedName>
</protein>
<keyword evidence="2" id="KW-1185">Reference proteome</keyword>
<sequence length="84" mass="9312">MSDATIRARSETRDRLASVAEAEGMSLRAWLDQLAETVRTPAERAEEAERTRQILQEWTGYDPAAPDAEADAILARRIAEAEIA</sequence>